<proteinExistence type="predicted"/>
<sequence length="261" mass="28900">MNAHHGQGPFSSLLHNARGAFSTPKIRVYMRTSGAPQQPSRLAINTLFALAEVLLPDTEDIKLTIPSLEYEGEMWEGMSAIGQGCPRLKRIVVHVKTAGDQHCFGVDIAPLYNCHHLEHFEIRHPHPLKIDDDDVARMLNSWPVQYLTLNPRPSVTTELCTPIPTLSTLLIVQQQGPHLVHLGVFLDPRTPGVFGSAPHGWDCLQILDLGLSSNSQALGEREAAHFIFQSLPPTCEIVANDCSMWVKYVALILSVVLRPDD</sequence>
<name>A0A067QNW8_9AGAM</name>
<dbReference type="EMBL" id="KL197709">
    <property type="protein sequence ID" value="KDQ64336.1"/>
    <property type="molecule type" value="Genomic_DNA"/>
</dbReference>
<accession>A0A067QNW8</accession>
<reference evidence="2" key="1">
    <citation type="journal article" date="2014" name="Proc. Natl. Acad. Sci. U.S.A.">
        <title>Extensive sampling of basidiomycete genomes demonstrates inadequacy of the white-rot/brown-rot paradigm for wood decay fungi.</title>
        <authorList>
            <person name="Riley R."/>
            <person name="Salamov A.A."/>
            <person name="Brown D.W."/>
            <person name="Nagy L.G."/>
            <person name="Floudas D."/>
            <person name="Held B.W."/>
            <person name="Levasseur A."/>
            <person name="Lombard V."/>
            <person name="Morin E."/>
            <person name="Otillar R."/>
            <person name="Lindquist E.A."/>
            <person name="Sun H."/>
            <person name="LaButti K.M."/>
            <person name="Schmutz J."/>
            <person name="Jabbour D."/>
            <person name="Luo H."/>
            <person name="Baker S.E."/>
            <person name="Pisabarro A.G."/>
            <person name="Walton J.D."/>
            <person name="Blanchette R.A."/>
            <person name="Henrissat B."/>
            <person name="Martin F."/>
            <person name="Cullen D."/>
            <person name="Hibbett D.S."/>
            <person name="Grigoriev I.V."/>
        </authorList>
    </citation>
    <scope>NUCLEOTIDE SEQUENCE [LARGE SCALE GENOMIC DNA]</scope>
    <source>
        <strain evidence="2">MUCL 33604</strain>
    </source>
</reference>
<dbReference type="HOGENOM" id="CLU_1065823_0_0_1"/>
<dbReference type="AlphaFoldDB" id="A0A067QNW8"/>
<organism evidence="1 2">
    <name type="scientific">Jaapia argillacea MUCL 33604</name>
    <dbReference type="NCBI Taxonomy" id="933084"/>
    <lineage>
        <taxon>Eukaryota</taxon>
        <taxon>Fungi</taxon>
        <taxon>Dikarya</taxon>
        <taxon>Basidiomycota</taxon>
        <taxon>Agaricomycotina</taxon>
        <taxon>Agaricomycetes</taxon>
        <taxon>Agaricomycetidae</taxon>
        <taxon>Jaapiales</taxon>
        <taxon>Jaapiaceae</taxon>
        <taxon>Jaapia</taxon>
    </lineage>
</organism>
<dbReference type="Proteomes" id="UP000027265">
    <property type="component" value="Unassembled WGS sequence"/>
</dbReference>
<protein>
    <recommendedName>
        <fullName evidence="3">F-box domain-containing protein</fullName>
    </recommendedName>
</protein>
<evidence type="ECO:0000313" key="2">
    <source>
        <dbReference type="Proteomes" id="UP000027265"/>
    </source>
</evidence>
<evidence type="ECO:0000313" key="1">
    <source>
        <dbReference type="EMBL" id="KDQ64336.1"/>
    </source>
</evidence>
<evidence type="ECO:0008006" key="3">
    <source>
        <dbReference type="Google" id="ProtNLM"/>
    </source>
</evidence>
<keyword evidence="2" id="KW-1185">Reference proteome</keyword>
<gene>
    <name evidence="1" type="ORF">JAAARDRAFT_683452</name>
</gene>
<dbReference type="InParanoid" id="A0A067QNW8"/>